<sequence length="144" mass="17514">MFELNEFYRNESVYYETVEQVNDELNEMLTDLDIIPLEHFFTTQYFFSTNMYVMTEKMSERSLDTTLIVDKTDEELFAELYASEDIPNVEDFDVESFVQYCENVYGMSTEQFKVWFEAEEYEGNVDMQRWYHFTKHKMSDGEWK</sequence>
<evidence type="ECO:0000313" key="2">
    <source>
        <dbReference type="Proteomes" id="UP000093482"/>
    </source>
</evidence>
<name>A0A1C0YZJ4_9BACL</name>
<dbReference type="EMBL" id="MATO01000015">
    <property type="protein sequence ID" value="OCS92571.1"/>
    <property type="molecule type" value="Genomic_DNA"/>
</dbReference>
<gene>
    <name evidence="1" type="ORF">A6K76_06730</name>
</gene>
<dbReference type="Proteomes" id="UP000093482">
    <property type="component" value="Unassembled WGS sequence"/>
</dbReference>
<reference evidence="1 2" key="1">
    <citation type="submission" date="2016-07" db="EMBL/GenBank/DDBJ databases">
        <title>Caryophanon latum genome sequencing.</title>
        <authorList>
            <person name="Verma A."/>
            <person name="Pal Y."/>
            <person name="Krishnamurthi S."/>
        </authorList>
    </citation>
    <scope>NUCLEOTIDE SEQUENCE [LARGE SCALE GENOMIC DNA]</scope>
    <source>
        <strain evidence="1 2">DSM 14151</strain>
    </source>
</reference>
<protein>
    <submittedName>
        <fullName evidence="1">Uncharacterized protein</fullName>
    </submittedName>
</protein>
<keyword evidence="2" id="KW-1185">Reference proteome</keyword>
<accession>A0A1C0YZJ4</accession>
<dbReference type="AlphaFoldDB" id="A0A1C0YZJ4"/>
<evidence type="ECO:0000313" key="1">
    <source>
        <dbReference type="EMBL" id="OCS92571.1"/>
    </source>
</evidence>
<comment type="caution">
    <text evidence="1">The sequence shown here is derived from an EMBL/GenBank/DDBJ whole genome shotgun (WGS) entry which is preliminary data.</text>
</comment>
<dbReference type="RefSeq" id="WP_066462464.1">
    <property type="nucleotide sequence ID" value="NZ_MATO01000015.1"/>
</dbReference>
<organism evidence="1 2">
    <name type="scientific">Caryophanon latum</name>
    <dbReference type="NCBI Taxonomy" id="33977"/>
    <lineage>
        <taxon>Bacteria</taxon>
        <taxon>Bacillati</taxon>
        <taxon>Bacillota</taxon>
        <taxon>Bacilli</taxon>
        <taxon>Bacillales</taxon>
        <taxon>Caryophanaceae</taxon>
        <taxon>Caryophanon</taxon>
    </lineage>
</organism>
<proteinExistence type="predicted"/>